<reference evidence="1 2" key="1">
    <citation type="submission" date="2013-11" db="EMBL/GenBank/DDBJ databases">
        <title>The Genome Sequence of Eikenella corrodens CC92I.</title>
        <authorList>
            <consortium name="The Broad Institute Genomics Platform"/>
            <person name="Earl A."/>
            <person name="Allen-Vercoe E."/>
            <person name="Daigneault M."/>
            <person name="Young S.K."/>
            <person name="Zeng Q."/>
            <person name="Gargeya S."/>
            <person name="Fitzgerald M."/>
            <person name="Abouelleil A."/>
            <person name="Alvarado L."/>
            <person name="Chapman S.B."/>
            <person name="Gainer-Dewar J."/>
            <person name="Goldberg J."/>
            <person name="Griggs A."/>
            <person name="Gujja S."/>
            <person name="Hansen M."/>
            <person name="Howarth C."/>
            <person name="Imamovic A."/>
            <person name="Ireland A."/>
            <person name="Larimer J."/>
            <person name="McCowan C."/>
            <person name="Murphy C."/>
            <person name="Pearson M."/>
            <person name="Poon T.W."/>
            <person name="Priest M."/>
            <person name="Roberts A."/>
            <person name="Saif S."/>
            <person name="Shea T."/>
            <person name="Sykes S."/>
            <person name="Wortman J."/>
            <person name="Nusbaum C."/>
            <person name="Birren B."/>
        </authorList>
    </citation>
    <scope>NUCLEOTIDE SEQUENCE [LARGE SCALE GENOMIC DNA]</scope>
    <source>
        <strain evidence="1 2">CC92I</strain>
    </source>
</reference>
<name>V7IA88_EIKCO</name>
<gene>
    <name evidence="1" type="ORF">HMPREF1177_01698</name>
</gene>
<dbReference type="EMBL" id="AZGQ01000010">
    <property type="protein sequence ID" value="ETA83115.1"/>
    <property type="molecule type" value="Genomic_DNA"/>
</dbReference>
<dbReference type="HOGENOM" id="CLU_1298161_0_0_4"/>
<organism evidence="1 2">
    <name type="scientific">Eikenella corrodens CC92I</name>
    <dbReference type="NCBI Taxonomy" id="1073362"/>
    <lineage>
        <taxon>Bacteria</taxon>
        <taxon>Pseudomonadati</taxon>
        <taxon>Pseudomonadota</taxon>
        <taxon>Betaproteobacteria</taxon>
        <taxon>Neisseriales</taxon>
        <taxon>Neisseriaceae</taxon>
        <taxon>Eikenella</taxon>
    </lineage>
</organism>
<proteinExistence type="predicted"/>
<evidence type="ECO:0000313" key="2">
    <source>
        <dbReference type="Proteomes" id="UP000018554"/>
    </source>
</evidence>
<sequence length="212" mass="24804">MMKHFEILTDAPSIEALRHLLGQSVVEIYTHRIIEHHTPLLYPFDETEPQDDFYMSDQLSGNCWLFPCQNQYVLIATDWGDLQELYWRDFYTRDCKILAAENIKGSTLFIKLEQPFILDSVRQIELYAWQASEDIGYLLSDCAVRLIVENGQSIMIANDSNILGSSRIILRPEFQKRFIDKFCTFPRMLITQSGVQLCEIPPIEHCNWDGYR</sequence>
<keyword evidence="2" id="KW-1185">Reference proteome</keyword>
<comment type="caution">
    <text evidence="1">The sequence shown here is derived from an EMBL/GenBank/DDBJ whole genome shotgun (WGS) entry which is preliminary data.</text>
</comment>
<dbReference type="RefSeq" id="WP_023887687.1">
    <property type="nucleotide sequence ID" value="NZ_KI635563.1"/>
</dbReference>
<dbReference type="AlphaFoldDB" id="V7IA88"/>
<dbReference type="Proteomes" id="UP000018554">
    <property type="component" value="Unassembled WGS sequence"/>
</dbReference>
<accession>V7IA88</accession>
<evidence type="ECO:0000313" key="1">
    <source>
        <dbReference type="EMBL" id="ETA83115.1"/>
    </source>
</evidence>
<protein>
    <submittedName>
        <fullName evidence="1">Uncharacterized protein</fullName>
    </submittedName>
</protein>